<evidence type="ECO:0000313" key="2">
    <source>
        <dbReference type="Proteomes" id="UP000026915"/>
    </source>
</evidence>
<dbReference type="HOGENOM" id="CLU_2417613_0_0_1"/>
<dbReference type="AlphaFoldDB" id="A0A061ECW9"/>
<dbReference type="InParanoid" id="A0A061ECW9"/>
<gene>
    <name evidence="1" type="ORF">TCM_011924</name>
</gene>
<proteinExistence type="predicted"/>
<protein>
    <submittedName>
        <fullName evidence="1">Uncharacterized protein</fullName>
    </submittedName>
</protein>
<reference evidence="1 2" key="1">
    <citation type="journal article" date="2013" name="Genome Biol.">
        <title>The genome sequence of the most widely cultivated cacao type and its use to identify candidate genes regulating pod color.</title>
        <authorList>
            <person name="Motamayor J.C."/>
            <person name="Mockaitis K."/>
            <person name="Schmutz J."/>
            <person name="Haiminen N."/>
            <person name="Iii D.L."/>
            <person name="Cornejo O."/>
            <person name="Findley S.D."/>
            <person name="Zheng P."/>
            <person name="Utro F."/>
            <person name="Royaert S."/>
            <person name="Saski C."/>
            <person name="Jenkins J."/>
            <person name="Podicheti R."/>
            <person name="Zhao M."/>
            <person name="Scheffler B.E."/>
            <person name="Stack J.C."/>
            <person name="Feltus F.A."/>
            <person name="Mustiga G.M."/>
            <person name="Amores F."/>
            <person name="Phillips W."/>
            <person name="Marelli J.P."/>
            <person name="May G.D."/>
            <person name="Shapiro H."/>
            <person name="Ma J."/>
            <person name="Bustamante C.D."/>
            <person name="Schnell R.J."/>
            <person name="Main D."/>
            <person name="Gilbert D."/>
            <person name="Parida L."/>
            <person name="Kuhn D.N."/>
        </authorList>
    </citation>
    <scope>NUCLEOTIDE SEQUENCE [LARGE SCALE GENOMIC DNA]</scope>
    <source>
        <strain evidence="2">cv. Matina 1-6</strain>
    </source>
</reference>
<dbReference type="Gramene" id="EOY02237">
    <property type="protein sequence ID" value="EOY02237"/>
    <property type="gene ID" value="TCM_011924"/>
</dbReference>
<dbReference type="EMBL" id="CM001880">
    <property type="protein sequence ID" value="EOY02237.1"/>
    <property type="molecule type" value="Genomic_DNA"/>
</dbReference>
<evidence type="ECO:0000313" key="1">
    <source>
        <dbReference type="EMBL" id="EOY02237.1"/>
    </source>
</evidence>
<dbReference type="Proteomes" id="UP000026915">
    <property type="component" value="Chromosome 2"/>
</dbReference>
<accession>A0A061ECW9</accession>
<sequence length="92" mass="9220">MTECLKGMARVSSSSSKKDTAGRSLYQNISRFGETIGACSPVATDKKDFLSVRGETGAWLAAVVAGGWLDGEAAAAGGRSLGGSGGLPATIP</sequence>
<organism evidence="1 2">
    <name type="scientific">Theobroma cacao</name>
    <name type="common">Cacao</name>
    <name type="synonym">Cocoa</name>
    <dbReference type="NCBI Taxonomy" id="3641"/>
    <lineage>
        <taxon>Eukaryota</taxon>
        <taxon>Viridiplantae</taxon>
        <taxon>Streptophyta</taxon>
        <taxon>Embryophyta</taxon>
        <taxon>Tracheophyta</taxon>
        <taxon>Spermatophyta</taxon>
        <taxon>Magnoliopsida</taxon>
        <taxon>eudicotyledons</taxon>
        <taxon>Gunneridae</taxon>
        <taxon>Pentapetalae</taxon>
        <taxon>rosids</taxon>
        <taxon>malvids</taxon>
        <taxon>Malvales</taxon>
        <taxon>Malvaceae</taxon>
        <taxon>Byttnerioideae</taxon>
        <taxon>Theobroma</taxon>
    </lineage>
</organism>
<name>A0A061ECW9_THECC</name>
<keyword evidence="2" id="KW-1185">Reference proteome</keyword>